<evidence type="ECO:0000256" key="4">
    <source>
        <dbReference type="SAM" id="Phobius"/>
    </source>
</evidence>
<feature type="binding site" evidence="2">
    <location>
        <position position="86"/>
    </location>
    <ligand>
        <name>Cu cation</name>
        <dbReference type="ChEBI" id="CHEBI:23378"/>
    </ligand>
</feature>
<protein>
    <submittedName>
        <fullName evidence="6">SCO1/SenC</fullName>
    </submittedName>
</protein>
<organism evidence="6 7">
    <name type="scientific">Bremerella volcania</name>
    <dbReference type="NCBI Taxonomy" id="2527984"/>
    <lineage>
        <taxon>Bacteria</taxon>
        <taxon>Pseudomonadati</taxon>
        <taxon>Planctomycetota</taxon>
        <taxon>Planctomycetia</taxon>
        <taxon>Pirellulales</taxon>
        <taxon>Pirellulaceae</taxon>
        <taxon>Bremerella</taxon>
    </lineage>
</organism>
<proteinExistence type="inferred from homology"/>
<dbReference type="Gene3D" id="3.40.30.10">
    <property type="entry name" value="Glutaredoxin"/>
    <property type="match status" value="1"/>
</dbReference>
<evidence type="ECO:0000256" key="1">
    <source>
        <dbReference type="ARBA" id="ARBA00010996"/>
    </source>
</evidence>
<name>A0A518CBY5_9BACT</name>
<keyword evidence="4" id="KW-1133">Transmembrane helix</keyword>
<dbReference type="CDD" id="cd02968">
    <property type="entry name" value="SCO"/>
    <property type="match status" value="1"/>
</dbReference>
<evidence type="ECO:0000313" key="6">
    <source>
        <dbReference type="EMBL" id="QDU76727.1"/>
    </source>
</evidence>
<feature type="disulfide bond" description="Redox-active" evidence="3">
    <location>
        <begin position="82"/>
        <end position="86"/>
    </location>
</feature>
<dbReference type="PANTHER" id="PTHR12151">
    <property type="entry name" value="ELECTRON TRANSPORT PROTIN SCO1/SENC FAMILY MEMBER"/>
    <property type="match status" value="1"/>
</dbReference>
<gene>
    <name evidence="6" type="ORF">Pan97_37820</name>
</gene>
<keyword evidence="3" id="KW-1015">Disulfide bond</keyword>
<keyword evidence="2" id="KW-0186">Copper</keyword>
<dbReference type="EMBL" id="CP036289">
    <property type="protein sequence ID" value="QDU76727.1"/>
    <property type="molecule type" value="Genomic_DNA"/>
</dbReference>
<feature type="signal peptide" evidence="5">
    <location>
        <begin position="1"/>
        <end position="25"/>
    </location>
</feature>
<feature type="transmembrane region" description="Helical" evidence="4">
    <location>
        <begin position="243"/>
        <end position="265"/>
    </location>
</feature>
<keyword evidence="2" id="KW-0479">Metal-binding</keyword>
<dbReference type="Pfam" id="PF02630">
    <property type="entry name" value="SCO1-SenC"/>
    <property type="match status" value="1"/>
</dbReference>
<dbReference type="GO" id="GO:0046872">
    <property type="term" value="F:metal ion binding"/>
    <property type="evidence" value="ECO:0007669"/>
    <property type="project" value="UniProtKB-KW"/>
</dbReference>
<evidence type="ECO:0000256" key="2">
    <source>
        <dbReference type="PIRSR" id="PIRSR603782-1"/>
    </source>
</evidence>
<reference evidence="7" key="1">
    <citation type="submission" date="2019-02" db="EMBL/GenBank/DDBJ databases">
        <title>Deep-cultivation of Planctomycetes and their phenomic and genomic characterization uncovers novel biology.</title>
        <authorList>
            <person name="Wiegand S."/>
            <person name="Jogler M."/>
            <person name="Boedeker C."/>
            <person name="Pinto D."/>
            <person name="Vollmers J."/>
            <person name="Rivas-Marin E."/>
            <person name="Kohn T."/>
            <person name="Peeters S.H."/>
            <person name="Heuer A."/>
            <person name="Rast P."/>
            <person name="Oberbeckmann S."/>
            <person name="Bunk B."/>
            <person name="Jeske O."/>
            <person name="Meyerdierks A."/>
            <person name="Storesund J.E."/>
            <person name="Kallscheuer N."/>
            <person name="Luecker S."/>
            <person name="Lage O.M."/>
            <person name="Pohl T."/>
            <person name="Merkel B.J."/>
            <person name="Hornburger P."/>
            <person name="Mueller R.-W."/>
            <person name="Bruemmer F."/>
            <person name="Labrenz M."/>
            <person name="Spormann A.M."/>
            <person name="Op den Camp H."/>
            <person name="Overmann J."/>
            <person name="Amann R."/>
            <person name="Jetten M.S.M."/>
            <person name="Mascher T."/>
            <person name="Medema M.H."/>
            <person name="Devos D.P."/>
            <person name="Kaster A.-K."/>
            <person name="Ovreas L."/>
            <person name="Rohde M."/>
            <person name="Galperin M.Y."/>
            <person name="Jogler C."/>
        </authorList>
    </citation>
    <scope>NUCLEOTIDE SEQUENCE [LARGE SCALE GENOMIC DNA]</scope>
    <source>
        <strain evidence="7">Pan97</strain>
    </source>
</reference>
<sequence precursor="true">MRGLVTIRWMWAVVFCLVLANSVRAQIDETPDAVDGLGVTEHLNEQLPLETQFTDDRGALIRLGDYFDGEKPVILSLNYSNCPMLCQQQLNGLVMTLSEMDASVGEDFHVVSISIDPRESYQKASKTRLRYYQEYDRPGTADGWHFLVGDVTSIMAVAKATGFQYRYVPERKEYAHNAVLMLCTPDGRISRYIYGVQFDEPTLRLSLVEASEGKIGTTVDQIILTCFMYDETAGRYGPQAFRLMQLGAFTTVACLAIGLIPFWVLRRRTAGVDAKFNSNSMDGHLPSNAT</sequence>
<dbReference type="Proteomes" id="UP000318626">
    <property type="component" value="Chromosome"/>
</dbReference>
<dbReference type="InterPro" id="IPR003782">
    <property type="entry name" value="SCO1/SenC"/>
</dbReference>
<accession>A0A518CBY5</accession>
<keyword evidence="5" id="KW-0732">Signal</keyword>
<feature type="binding site" evidence="2">
    <location>
        <position position="176"/>
    </location>
    <ligand>
        <name>Cu cation</name>
        <dbReference type="ChEBI" id="CHEBI:23378"/>
    </ligand>
</feature>
<keyword evidence="4" id="KW-0812">Transmembrane</keyword>
<dbReference type="InterPro" id="IPR036249">
    <property type="entry name" value="Thioredoxin-like_sf"/>
</dbReference>
<evidence type="ECO:0000313" key="7">
    <source>
        <dbReference type="Proteomes" id="UP000318626"/>
    </source>
</evidence>
<feature type="binding site" evidence="2">
    <location>
        <position position="82"/>
    </location>
    <ligand>
        <name>Cu cation</name>
        <dbReference type="ChEBI" id="CHEBI:23378"/>
    </ligand>
</feature>
<keyword evidence="4" id="KW-0472">Membrane</keyword>
<keyword evidence="7" id="KW-1185">Reference proteome</keyword>
<dbReference type="OrthoDB" id="9786756at2"/>
<dbReference type="AlphaFoldDB" id="A0A518CBY5"/>
<comment type="similarity">
    <text evidence="1">Belongs to the SCO1/2 family.</text>
</comment>
<feature type="chain" id="PRO_5022182224" evidence="5">
    <location>
        <begin position="26"/>
        <end position="290"/>
    </location>
</feature>
<evidence type="ECO:0000256" key="5">
    <source>
        <dbReference type="SAM" id="SignalP"/>
    </source>
</evidence>
<dbReference type="PANTHER" id="PTHR12151:SF8">
    <property type="entry name" value="THIOREDOXIN DOMAIN-CONTAINING PROTEIN"/>
    <property type="match status" value="1"/>
</dbReference>
<dbReference type="SUPFAM" id="SSF52833">
    <property type="entry name" value="Thioredoxin-like"/>
    <property type="match status" value="1"/>
</dbReference>
<evidence type="ECO:0000256" key="3">
    <source>
        <dbReference type="PIRSR" id="PIRSR603782-2"/>
    </source>
</evidence>
<dbReference type="KEGG" id="bvo:Pan97_37820"/>